<dbReference type="EMBL" id="MPTO01000050">
    <property type="protein sequence ID" value="OME10268.1"/>
    <property type="molecule type" value="Genomic_DNA"/>
</dbReference>
<gene>
    <name evidence="1" type="ORF">BSK47_31095</name>
</gene>
<dbReference type="Proteomes" id="UP000187323">
    <property type="component" value="Unassembled WGS sequence"/>
</dbReference>
<proteinExistence type="predicted"/>
<sequence>MAENPCPVYGNGHHMKPSGLSPRVVDQNGNNVSELAGGSKYECTGCHEYMIVAGKPDYGPGWAVDHYVTQGGVISAQGQAGVWVFTINRSYLRYTSASTLPGYLFVY</sequence>
<reference evidence="1 2" key="1">
    <citation type="submission" date="2016-10" db="EMBL/GenBank/DDBJ databases">
        <title>Paenibacillus species isolates.</title>
        <authorList>
            <person name="Beno S.M."/>
        </authorList>
    </citation>
    <scope>NUCLEOTIDE SEQUENCE [LARGE SCALE GENOMIC DNA]</scope>
    <source>
        <strain evidence="1 2">FSL H7-0918</strain>
    </source>
</reference>
<evidence type="ECO:0000313" key="2">
    <source>
        <dbReference type="Proteomes" id="UP000187323"/>
    </source>
</evidence>
<dbReference type="AlphaFoldDB" id="A0AB36J835"/>
<evidence type="ECO:0000313" key="1">
    <source>
        <dbReference type="EMBL" id="OME10268.1"/>
    </source>
</evidence>
<organism evidence="1 2">
    <name type="scientific">Paenibacillus odorifer</name>
    <dbReference type="NCBI Taxonomy" id="189426"/>
    <lineage>
        <taxon>Bacteria</taxon>
        <taxon>Bacillati</taxon>
        <taxon>Bacillota</taxon>
        <taxon>Bacilli</taxon>
        <taxon>Bacillales</taxon>
        <taxon>Paenibacillaceae</taxon>
        <taxon>Paenibacillus</taxon>
    </lineage>
</organism>
<name>A0AB36J835_9BACL</name>
<protein>
    <submittedName>
        <fullName evidence="1">Uncharacterized protein</fullName>
    </submittedName>
</protein>
<accession>A0AB36J835</accession>
<dbReference type="RefSeq" id="WP_036681493.1">
    <property type="nucleotide sequence ID" value="NZ_MKQN01000024.1"/>
</dbReference>
<comment type="caution">
    <text evidence="1">The sequence shown here is derived from an EMBL/GenBank/DDBJ whole genome shotgun (WGS) entry which is preliminary data.</text>
</comment>